<evidence type="ECO:0000313" key="2">
    <source>
        <dbReference type="Proteomes" id="UP000051913"/>
    </source>
</evidence>
<reference evidence="1 2" key="1">
    <citation type="submission" date="2014-03" db="EMBL/GenBank/DDBJ databases">
        <title>Bradyrhizobium valentinum sp. nov., isolated from effective nodules of Lupinus mariae-josephae, a lupine endemic of basic-lime soils in Eastern Spain.</title>
        <authorList>
            <person name="Duran D."/>
            <person name="Rey L."/>
            <person name="Navarro A."/>
            <person name="Busquets A."/>
            <person name="Imperial J."/>
            <person name="Ruiz-Argueso T."/>
        </authorList>
    </citation>
    <scope>NUCLEOTIDE SEQUENCE [LARGE SCALE GENOMIC DNA]</scope>
    <source>
        <strain evidence="1 2">LmjM3</strain>
    </source>
</reference>
<dbReference type="AlphaFoldDB" id="A0A0R3M242"/>
<protein>
    <submittedName>
        <fullName evidence="1">Uncharacterized protein</fullName>
    </submittedName>
</protein>
<dbReference type="Proteomes" id="UP000051913">
    <property type="component" value="Unassembled WGS sequence"/>
</dbReference>
<comment type="caution">
    <text evidence="1">The sequence shown here is derived from an EMBL/GenBank/DDBJ whole genome shotgun (WGS) entry which is preliminary data.</text>
</comment>
<gene>
    <name evidence="1" type="ORF">CP49_35815</name>
</gene>
<dbReference type="EMBL" id="LLXX01000032">
    <property type="protein sequence ID" value="KRR12063.1"/>
    <property type="molecule type" value="Genomic_DNA"/>
</dbReference>
<accession>A0A0R3M242</accession>
<organism evidence="1 2">
    <name type="scientific">Bradyrhizobium valentinum</name>
    <dbReference type="NCBI Taxonomy" id="1518501"/>
    <lineage>
        <taxon>Bacteria</taxon>
        <taxon>Pseudomonadati</taxon>
        <taxon>Pseudomonadota</taxon>
        <taxon>Alphaproteobacteria</taxon>
        <taxon>Hyphomicrobiales</taxon>
        <taxon>Nitrobacteraceae</taxon>
        <taxon>Bradyrhizobium</taxon>
    </lineage>
</organism>
<name>A0A0R3M242_9BRAD</name>
<proteinExistence type="predicted"/>
<sequence length="64" mass="6600">MDVGTADAVTITDGTEAAVTTNGGTIAAGKAFAAFAFVIPIARTTREWQRCERSRRRGAAGSGI</sequence>
<evidence type="ECO:0000313" key="1">
    <source>
        <dbReference type="EMBL" id="KRR12063.1"/>
    </source>
</evidence>
<keyword evidence="2" id="KW-1185">Reference proteome</keyword>